<dbReference type="InterPro" id="IPR035959">
    <property type="entry name" value="RutC-like_sf"/>
</dbReference>
<dbReference type="AlphaFoldDB" id="C6HXM2"/>
<comment type="similarity">
    <text evidence="1">Belongs to the RutC family.</text>
</comment>
<dbReference type="SUPFAM" id="SSF55298">
    <property type="entry name" value="YjgF-like"/>
    <property type="match status" value="1"/>
</dbReference>
<dbReference type="FunFam" id="3.30.1330.40:FF:000001">
    <property type="entry name" value="L-PSP family endoribonuclease"/>
    <property type="match status" value="1"/>
</dbReference>
<sequence>MRPLGSPAGSPPPVGPYSPGILAGGWLYLSGQIALQEDGTIVPGGMREEARLIFSRLKEMLSQARATPSHVVKLTLYLTDMEGFQGVNEACAAFFSPPYPARVTVGVKELPRGASLEVDVVAYLGEDSH</sequence>
<dbReference type="InterPro" id="IPR006056">
    <property type="entry name" value="RidA"/>
</dbReference>
<dbReference type="GO" id="GO:0005829">
    <property type="term" value="C:cytosol"/>
    <property type="evidence" value="ECO:0007669"/>
    <property type="project" value="TreeGrafter"/>
</dbReference>
<dbReference type="PANTHER" id="PTHR11803">
    <property type="entry name" value="2-IMINOBUTANOATE/2-IMINOPROPANOATE DEAMINASE RIDA"/>
    <property type="match status" value="1"/>
</dbReference>
<evidence type="ECO:0000313" key="2">
    <source>
        <dbReference type="EMBL" id="EES52851.1"/>
    </source>
</evidence>
<reference evidence="2 3" key="1">
    <citation type="journal article" date="2009" name="Appl. Environ. Microbiol.">
        <title>Community genomic and proteomic analyses of chemoautotrophic iron-oxidizing "Leptospirillum rubarum" (Group II) and "Leptospirillum ferrodiazotrophum" (Group III) bacteria in acid mine drainage biofilms.</title>
        <authorList>
            <person name="Goltsman D.S."/>
            <person name="Denef V.J."/>
            <person name="Singer S.W."/>
            <person name="VerBerkmoes N.C."/>
            <person name="Lefsrud M."/>
            <person name="Mueller R.S."/>
            <person name="Dick G.J."/>
            <person name="Sun C.L."/>
            <person name="Wheeler K.E."/>
            <person name="Zemla A."/>
            <person name="Baker B.J."/>
            <person name="Hauser L."/>
            <person name="Land M."/>
            <person name="Shah M.B."/>
            <person name="Thelen M.P."/>
            <person name="Hettich R.L."/>
            <person name="Banfield J.F."/>
        </authorList>
    </citation>
    <scope>NUCLEOTIDE SEQUENCE [LARGE SCALE GENOMIC DNA]</scope>
</reference>
<dbReference type="NCBIfam" id="TIGR00004">
    <property type="entry name" value="Rid family detoxifying hydrolase"/>
    <property type="match status" value="1"/>
</dbReference>
<dbReference type="GO" id="GO:0019239">
    <property type="term" value="F:deaminase activity"/>
    <property type="evidence" value="ECO:0007669"/>
    <property type="project" value="TreeGrafter"/>
</dbReference>
<gene>
    <name evidence="2" type="ORF">UBAL3_92050220</name>
</gene>
<name>C6HXM2_9BACT</name>
<evidence type="ECO:0000313" key="3">
    <source>
        <dbReference type="Proteomes" id="UP000009374"/>
    </source>
</evidence>
<dbReference type="CDD" id="cd00448">
    <property type="entry name" value="YjgF_YER057c_UK114_family"/>
    <property type="match status" value="1"/>
</dbReference>
<dbReference type="InterPro" id="IPR006175">
    <property type="entry name" value="YjgF/YER057c/UK114"/>
</dbReference>
<dbReference type="Proteomes" id="UP000009374">
    <property type="component" value="Unassembled WGS sequence"/>
</dbReference>
<dbReference type="EMBL" id="GG693873">
    <property type="protein sequence ID" value="EES52851.1"/>
    <property type="molecule type" value="Genomic_DNA"/>
</dbReference>
<evidence type="ECO:0000256" key="1">
    <source>
        <dbReference type="ARBA" id="ARBA00010552"/>
    </source>
</evidence>
<protein>
    <submittedName>
        <fullName evidence="2">Putative endoribonuclease L-PSP</fullName>
    </submittedName>
</protein>
<dbReference type="PANTHER" id="PTHR11803:SF58">
    <property type="entry name" value="PROTEIN HMF1-RELATED"/>
    <property type="match status" value="1"/>
</dbReference>
<organism evidence="2 3">
    <name type="scientific">Leptospirillum ferrodiazotrophum</name>
    <dbReference type="NCBI Taxonomy" id="412449"/>
    <lineage>
        <taxon>Bacteria</taxon>
        <taxon>Pseudomonadati</taxon>
        <taxon>Nitrospirota</taxon>
        <taxon>Nitrospiria</taxon>
        <taxon>Nitrospirales</taxon>
        <taxon>Nitrospiraceae</taxon>
        <taxon>Leptospirillum</taxon>
    </lineage>
</organism>
<dbReference type="Gene3D" id="3.30.1330.40">
    <property type="entry name" value="RutC-like"/>
    <property type="match status" value="1"/>
</dbReference>
<keyword evidence="3" id="KW-1185">Reference proteome</keyword>
<proteinExistence type="inferred from homology"/>
<dbReference type="Pfam" id="PF01042">
    <property type="entry name" value="Ribonuc_L-PSP"/>
    <property type="match status" value="1"/>
</dbReference>
<accession>C6HXM2</accession>